<dbReference type="GO" id="GO:0007030">
    <property type="term" value="P:Golgi organization"/>
    <property type="evidence" value="ECO:0007669"/>
    <property type="project" value="TreeGrafter"/>
</dbReference>
<protein>
    <recommendedName>
        <fullName evidence="3">Conserved oligomeric Golgi complex subunit 7</fullName>
    </recommendedName>
    <alternativeName>
        <fullName evidence="8">Component of oligomeric Golgi complex 7</fullName>
    </alternativeName>
</protein>
<dbReference type="GO" id="GO:0000139">
    <property type="term" value="C:Golgi membrane"/>
    <property type="evidence" value="ECO:0007669"/>
    <property type="project" value="UniProtKB-SubCell"/>
</dbReference>
<comment type="caution">
    <text evidence="9">The sequence shown here is derived from an EMBL/GenBank/DDBJ whole genome shotgun (WGS) entry which is preliminary data.</text>
</comment>
<sequence length="252" mass="27553">MELLDNSTGLPDASTSRYPSTTLLDEAQRAVRSWTKEAQLLTYDTVFLPIARVLETLPANENWRKIPDAALGDLPTFSMLPQDYITMVADLLLSLLPQLEPFAESSSLENAFVASRGAQDVCVQGEWTRLGQILHLAPPELATCQRIFGSDGKAAATEPAPTETEFVDLWTAAVASGTLAAFLRTVCSISMLSEMGAQQLAADLGYFHNVLSAVGGEANFIVDDLRHGPTYDYLREKRSDRRLQMVQVADEG</sequence>
<keyword evidence="10" id="KW-1185">Reference proteome</keyword>
<keyword evidence="5" id="KW-0653">Protein transport</keyword>
<gene>
    <name evidence="9" type="ORF">PHPALM_1882</name>
</gene>
<dbReference type="Proteomes" id="UP000237271">
    <property type="component" value="Unassembled WGS sequence"/>
</dbReference>
<accession>A0A2P4YR70</accession>
<dbReference type="PANTHER" id="PTHR21443:SF0">
    <property type="entry name" value="CONSERVED OLIGOMERIC GOLGI COMPLEX SUBUNIT 7"/>
    <property type="match status" value="1"/>
</dbReference>
<evidence type="ECO:0000256" key="4">
    <source>
        <dbReference type="ARBA" id="ARBA00022448"/>
    </source>
</evidence>
<keyword evidence="4" id="KW-0813">Transport</keyword>
<evidence type="ECO:0000256" key="3">
    <source>
        <dbReference type="ARBA" id="ARBA00020984"/>
    </source>
</evidence>
<dbReference type="InterPro" id="IPR019335">
    <property type="entry name" value="COG7"/>
</dbReference>
<dbReference type="GO" id="GO:0006886">
    <property type="term" value="P:intracellular protein transport"/>
    <property type="evidence" value="ECO:0007669"/>
    <property type="project" value="InterPro"/>
</dbReference>
<evidence type="ECO:0000256" key="2">
    <source>
        <dbReference type="ARBA" id="ARBA00005831"/>
    </source>
</evidence>
<evidence type="ECO:0000256" key="5">
    <source>
        <dbReference type="ARBA" id="ARBA00022927"/>
    </source>
</evidence>
<evidence type="ECO:0000256" key="6">
    <source>
        <dbReference type="ARBA" id="ARBA00023034"/>
    </source>
</evidence>
<evidence type="ECO:0000313" key="10">
    <source>
        <dbReference type="Proteomes" id="UP000237271"/>
    </source>
</evidence>
<keyword evidence="7" id="KW-0472">Membrane</keyword>
<dbReference type="PANTHER" id="PTHR21443">
    <property type="entry name" value="CONSERVED OLIGOMERIC GOLGI COMPLEX COMPONENT 7"/>
    <property type="match status" value="1"/>
</dbReference>
<evidence type="ECO:0000256" key="1">
    <source>
        <dbReference type="ARBA" id="ARBA00004395"/>
    </source>
</evidence>
<dbReference type="AlphaFoldDB" id="A0A2P4YR70"/>
<proteinExistence type="inferred from homology"/>
<dbReference type="Pfam" id="PF10191">
    <property type="entry name" value="COG7"/>
    <property type="match status" value="1"/>
</dbReference>
<dbReference type="GO" id="GO:0006890">
    <property type="term" value="P:retrograde vesicle-mediated transport, Golgi to endoplasmic reticulum"/>
    <property type="evidence" value="ECO:0007669"/>
    <property type="project" value="TreeGrafter"/>
</dbReference>
<keyword evidence="6" id="KW-0333">Golgi apparatus</keyword>
<reference evidence="9 10" key="1">
    <citation type="journal article" date="2017" name="Genome Biol. Evol.">
        <title>Phytophthora megakarya and P. palmivora, closely related causal agents of cacao black pod rot, underwent increases in genome sizes and gene numbers by different mechanisms.</title>
        <authorList>
            <person name="Ali S.S."/>
            <person name="Shao J."/>
            <person name="Lary D.J."/>
            <person name="Kronmiller B."/>
            <person name="Shen D."/>
            <person name="Strem M.D."/>
            <person name="Amoako-Attah I."/>
            <person name="Akrofi A.Y."/>
            <person name="Begoude B.A."/>
            <person name="Ten Hoopen G.M."/>
            <person name="Coulibaly K."/>
            <person name="Kebe B.I."/>
            <person name="Melnick R.L."/>
            <person name="Guiltinan M.J."/>
            <person name="Tyler B.M."/>
            <person name="Meinhardt L.W."/>
            <person name="Bailey B.A."/>
        </authorList>
    </citation>
    <scope>NUCLEOTIDE SEQUENCE [LARGE SCALE GENOMIC DNA]</scope>
    <source>
        <strain evidence="10">sbr112.9</strain>
    </source>
</reference>
<name>A0A2P4YR70_9STRA</name>
<evidence type="ECO:0000313" key="9">
    <source>
        <dbReference type="EMBL" id="POM80298.1"/>
    </source>
</evidence>
<evidence type="ECO:0000256" key="8">
    <source>
        <dbReference type="ARBA" id="ARBA00031345"/>
    </source>
</evidence>
<dbReference type="EMBL" id="NCKW01000558">
    <property type="protein sequence ID" value="POM80298.1"/>
    <property type="molecule type" value="Genomic_DNA"/>
</dbReference>
<dbReference type="GO" id="GO:0017119">
    <property type="term" value="C:Golgi transport complex"/>
    <property type="evidence" value="ECO:0007669"/>
    <property type="project" value="InterPro"/>
</dbReference>
<evidence type="ECO:0000256" key="7">
    <source>
        <dbReference type="ARBA" id="ARBA00023136"/>
    </source>
</evidence>
<comment type="subcellular location">
    <subcellularLocation>
        <location evidence="1">Golgi apparatus membrane</location>
        <topology evidence="1">Peripheral membrane protein</topology>
    </subcellularLocation>
</comment>
<dbReference type="OrthoDB" id="245173at2759"/>
<organism evidence="9 10">
    <name type="scientific">Phytophthora palmivora</name>
    <dbReference type="NCBI Taxonomy" id="4796"/>
    <lineage>
        <taxon>Eukaryota</taxon>
        <taxon>Sar</taxon>
        <taxon>Stramenopiles</taxon>
        <taxon>Oomycota</taxon>
        <taxon>Peronosporomycetes</taxon>
        <taxon>Peronosporales</taxon>
        <taxon>Peronosporaceae</taxon>
        <taxon>Phytophthora</taxon>
    </lineage>
</organism>
<comment type="similarity">
    <text evidence="2">Belongs to the COG7 family.</text>
</comment>